<sequence>MQFEGFAGNAALKTALSAAFSRRRLPHTLLLQGETGLGKRTLAQILARAAVCTCEDRDLAPCGVCPACIRAKAGSHPDIRIVTGSGKSNTISVASVDEVIRDAYKKPEEADINVYCIFAENPMPEITQNKLLKVIEEPPTGALFIFTVLSADALLPTIRSRAQVFTVRPPEESEAAVYVQNKTGMPMEEAEKLASLHRGNIGRMLSDGENGRAAKAEQMAEDIANALVSGTEHDLLAATAPLIKDKPLFPESMERLQLLLRDACLLKNNVNVQVPAREVCDKLRRKLSLKALMALCEMTAKYTEYWRRNANMALLVTALCAEMKETAGK</sequence>
<dbReference type="SUPFAM" id="SSF52540">
    <property type="entry name" value="P-loop containing nucleoside triphosphate hydrolases"/>
    <property type="match status" value="1"/>
</dbReference>
<accession>A0AAE3DIN6</accession>
<keyword evidence="1" id="KW-0067">ATP-binding</keyword>
<dbReference type="GO" id="GO:0006261">
    <property type="term" value="P:DNA-templated DNA replication"/>
    <property type="evidence" value="ECO:0007669"/>
    <property type="project" value="TreeGrafter"/>
</dbReference>
<evidence type="ECO:0000313" key="1">
    <source>
        <dbReference type="EMBL" id="MCC2136787.1"/>
    </source>
</evidence>
<keyword evidence="2" id="KW-1185">Reference proteome</keyword>
<dbReference type="InterPro" id="IPR050238">
    <property type="entry name" value="DNA_Rep/Repair_Clamp_Loader"/>
</dbReference>
<dbReference type="InterPro" id="IPR027417">
    <property type="entry name" value="P-loop_NTPase"/>
</dbReference>
<dbReference type="AlphaFoldDB" id="A0AAE3DIN6"/>
<dbReference type="Proteomes" id="UP001199424">
    <property type="component" value="Unassembled WGS sequence"/>
</dbReference>
<dbReference type="EMBL" id="JAJEQC010000006">
    <property type="protein sequence ID" value="MCC2136787.1"/>
    <property type="molecule type" value="Genomic_DNA"/>
</dbReference>
<dbReference type="Gene3D" id="3.40.50.300">
    <property type="entry name" value="P-loop containing nucleotide triphosphate hydrolases"/>
    <property type="match status" value="1"/>
</dbReference>
<comment type="caution">
    <text evidence="1">The sequence shown here is derived from an EMBL/GenBank/DDBJ whole genome shotgun (WGS) entry which is preliminary data.</text>
</comment>
<dbReference type="PANTHER" id="PTHR11669:SF8">
    <property type="entry name" value="DNA POLYMERASE III SUBUNIT DELTA"/>
    <property type="match status" value="1"/>
</dbReference>
<keyword evidence="1" id="KW-0547">Nucleotide-binding</keyword>
<name>A0AAE3DIN6_9FIRM</name>
<evidence type="ECO:0000313" key="2">
    <source>
        <dbReference type="Proteomes" id="UP001199424"/>
    </source>
</evidence>
<dbReference type="Pfam" id="PF13177">
    <property type="entry name" value="DNA_pol3_delta2"/>
    <property type="match status" value="1"/>
</dbReference>
<dbReference type="GO" id="GO:0005524">
    <property type="term" value="F:ATP binding"/>
    <property type="evidence" value="ECO:0007669"/>
    <property type="project" value="UniProtKB-KW"/>
</dbReference>
<dbReference type="PANTHER" id="PTHR11669">
    <property type="entry name" value="REPLICATION FACTOR C / DNA POLYMERASE III GAMMA-TAU SUBUNIT"/>
    <property type="match status" value="1"/>
</dbReference>
<dbReference type="RefSeq" id="WP_308449162.1">
    <property type="nucleotide sequence ID" value="NZ_JAJEQC010000006.1"/>
</dbReference>
<organism evidence="1 2">
    <name type="scientific">Hominenteromicrobium mulieris</name>
    <dbReference type="NCBI Taxonomy" id="2885357"/>
    <lineage>
        <taxon>Bacteria</taxon>
        <taxon>Bacillati</taxon>
        <taxon>Bacillota</taxon>
        <taxon>Clostridia</taxon>
        <taxon>Eubacteriales</taxon>
        <taxon>Oscillospiraceae</taxon>
        <taxon>Hominenteromicrobium</taxon>
    </lineage>
</organism>
<gene>
    <name evidence="1" type="ORF">LKD31_07130</name>
</gene>
<proteinExistence type="predicted"/>
<protein>
    <submittedName>
        <fullName evidence="1">ATP-binding protein</fullName>
    </submittedName>
</protein>
<reference evidence="1" key="1">
    <citation type="submission" date="2021-10" db="EMBL/GenBank/DDBJ databases">
        <title>Anaerobic single-cell dispensing facilitates the cultivation of human gut bacteria.</title>
        <authorList>
            <person name="Afrizal A."/>
        </authorList>
    </citation>
    <scope>NUCLEOTIDE SEQUENCE</scope>
    <source>
        <strain evidence="1">CLA-AA-H250</strain>
    </source>
</reference>